<dbReference type="InterPro" id="IPR051014">
    <property type="entry name" value="Cation_Transport_ATPase_IB"/>
</dbReference>
<dbReference type="Pfam" id="PF00702">
    <property type="entry name" value="Hydrolase"/>
    <property type="match status" value="1"/>
</dbReference>
<keyword evidence="10" id="KW-0067">ATP-binding</keyword>
<accession>A0ABT5I1T5</accession>
<organism evidence="13 14">
    <name type="scientific">Vogesella indigofera</name>
    <name type="common">Pseudomonas indigofera</name>
    <dbReference type="NCBI Taxonomy" id="45465"/>
    <lineage>
        <taxon>Bacteria</taxon>
        <taxon>Pseudomonadati</taxon>
        <taxon>Pseudomonadota</taxon>
        <taxon>Betaproteobacteria</taxon>
        <taxon>Neisseriales</taxon>
        <taxon>Chromobacteriaceae</taxon>
        <taxon>Vogesella</taxon>
    </lineage>
</organism>
<dbReference type="Proteomes" id="UP001221566">
    <property type="component" value="Unassembled WGS sequence"/>
</dbReference>
<dbReference type="EC" id="7.2.2.12" evidence="8"/>
<name>A0ABT5I1T5_VOGIN</name>
<dbReference type="InterPro" id="IPR008250">
    <property type="entry name" value="ATPase_P-typ_transduc_dom_A_sf"/>
</dbReference>
<feature type="transmembrane region" description="Helical" evidence="10">
    <location>
        <begin position="185"/>
        <end position="214"/>
    </location>
</feature>
<proteinExistence type="inferred from homology"/>
<feature type="transmembrane region" description="Helical" evidence="10">
    <location>
        <begin position="356"/>
        <end position="381"/>
    </location>
</feature>
<dbReference type="InterPro" id="IPR023299">
    <property type="entry name" value="ATPase_P-typ_cyto_dom_N"/>
</dbReference>
<dbReference type="PANTHER" id="PTHR48085">
    <property type="entry name" value="CADMIUM/ZINC-TRANSPORTING ATPASE HMA2-RELATED"/>
    <property type="match status" value="1"/>
</dbReference>
<feature type="transmembrane region" description="Helical" evidence="10">
    <location>
        <begin position="718"/>
        <end position="741"/>
    </location>
</feature>
<feature type="transmembrane region" description="Helical" evidence="10">
    <location>
        <begin position="691"/>
        <end position="712"/>
    </location>
</feature>
<evidence type="ECO:0000256" key="6">
    <source>
        <dbReference type="ARBA" id="ARBA00022989"/>
    </source>
</evidence>
<dbReference type="PANTHER" id="PTHR48085:SF5">
    <property type="entry name" value="CADMIUM_ZINC-TRANSPORTING ATPASE HMA4-RELATED"/>
    <property type="match status" value="1"/>
</dbReference>
<dbReference type="InterPro" id="IPR059000">
    <property type="entry name" value="ATPase_P-type_domA"/>
</dbReference>
<comment type="subcellular location">
    <subcellularLocation>
        <location evidence="10">Cell membrane</location>
    </subcellularLocation>
    <subcellularLocation>
        <location evidence="1">Membrane</location>
    </subcellularLocation>
</comment>
<feature type="region of interest" description="Disordered" evidence="11">
    <location>
        <begin position="16"/>
        <end position="42"/>
    </location>
</feature>
<dbReference type="NCBIfam" id="TIGR01512">
    <property type="entry name" value="ATPase-IB2_Cd"/>
    <property type="match status" value="1"/>
</dbReference>
<dbReference type="SFLD" id="SFLDS00003">
    <property type="entry name" value="Haloacid_Dehalogenase"/>
    <property type="match status" value="1"/>
</dbReference>
<feature type="transmembrane region" description="Helical" evidence="10">
    <location>
        <begin position="387"/>
        <end position="412"/>
    </location>
</feature>
<protein>
    <recommendedName>
        <fullName evidence="8">P-type Zn(2+) transporter</fullName>
        <ecNumber evidence="8">7.2.2.12</ecNumber>
    </recommendedName>
</protein>
<comment type="caution">
    <text evidence="13">The sequence shown here is derived from an EMBL/GenBank/DDBJ whole genome shotgun (WGS) entry which is preliminary data.</text>
</comment>
<dbReference type="InterPro" id="IPR027256">
    <property type="entry name" value="P-typ_ATPase_IB"/>
</dbReference>
<dbReference type="InterPro" id="IPR036163">
    <property type="entry name" value="HMA_dom_sf"/>
</dbReference>
<evidence type="ECO:0000256" key="11">
    <source>
        <dbReference type="SAM" id="MobiDB-lite"/>
    </source>
</evidence>
<keyword evidence="10" id="KW-0547">Nucleotide-binding</keyword>
<evidence type="ECO:0000256" key="8">
    <source>
        <dbReference type="ARBA" id="ARBA00039097"/>
    </source>
</evidence>
<reference evidence="13 14" key="1">
    <citation type="submission" date="2023-01" db="EMBL/GenBank/DDBJ databases">
        <title>Novel species of the genus Vogesella isolated from rivers.</title>
        <authorList>
            <person name="Lu H."/>
        </authorList>
    </citation>
    <scope>NUCLEOTIDE SEQUENCE [LARGE SCALE GENOMIC DNA]</scope>
    <source>
        <strain evidence="13 14">SH7W</strain>
    </source>
</reference>
<dbReference type="InterPro" id="IPR023298">
    <property type="entry name" value="ATPase_P-typ_TM_dom_sf"/>
</dbReference>
<dbReference type="InterPro" id="IPR036412">
    <property type="entry name" value="HAD-like_sf"/>
</dbReference>
<dbReference type="Gene3D" id="3.40.1110.10">
    <property type="entry name" value="Calcium-transporting ATPase, cytoplasmic domain N"/>
    <property type="match status" value="1"/>
</dbReference>
<dbReference type="Gene3D" id="2.70.150.10">
    <property type="entry name" value="Calcium-transporting ATPase, cytoplasmic transduction domain A"/>
    <property type="match status" value="1"/>
</dbReference>
<dbReference type="RefSeq" id="WP_272802418.1">
    <property type="nucleotide sequence ID" value="NZ_JAQQKY010000001.1"/>
</dbReference>
<sequence>MSSCCKHQHASCATSEHAGHDHAGHDHAAYDHAHDETSPPANAAGTRLQLAIPAMDCPTEGQLIAKVLRPLAGVNDLSFNYIERTVTLYHDGVAETEVLVALSAIGMPATLQPAASPAAATAHGQAGWQLWLAGGLAALAEVLAFGGAGDASVPVVACAVPAMLLAGRSTARKGWFALKTATLNIYFLMSLAVLGAMLLGQWPEAAMVLFLFALSEKLEARALARAGDAVKALMALRPETAWLQQGDGWQEVAVAAVKVGRIVRVRPGERVPLDGEISAGHSQFNEAPITGESLPLDKGPGDAVYAGAINGGALVQLRVTAPADGSVLARIIRSVREAQAGKAPTQRFIDRFAARYTPLVVALAVLLAVALPMLGLLGWQAALYKALVLLVIACPCALVIATPVTLVSALAAAARHGMLIKGGAALEAAARIRTVALDKTGTLTSGTVAVTRVEPLADGHDEATVLALAAALEQHSTHPLARAVCRRAAAANVVVATLHGAVTELPGQGMLGRAGGRQLALGNRRLALAQGVAVAQLDALLAPLEAQGEGYLLLLADGALLALLHVNDTLRPQAEPTIAALQAQGLRVLMLSGDQPAVVRRVAGTLRLDEVHGGLLPDDKLQRLAAAQREGAVAMVGDGVNDAPALAQADLGIAMGAAGSDTALETAQVALMDDRLDKLPLLFAHARRSMAVLRANIVIALAIKLLFFVLALAGVATLWMAVFADVGASLLVIGNGLRLSWTNNILRKFWRDGKENE</sequence>
<dbReference type="Gene3D" id="3.40.50.1000">
    <property type="entry name" value="HAD superfamily/HAD-like"/>
    <property type="match status" value="1"/>
</dbReference>
<dbReference type="SUPFAM" id="SSF55008">
    <property type="entry name" value="HMA, heavy metal-associated domain"/>
    <property type="match status" value="1"/>
</dbReference>
<evidence type="ECO:0000256" key="4">
    <source>
        <dbReference type="ARBA" id="ARBA00022723"/>
    </source>
</evidence>
<evidence type="ECO:0000256" key="5">
    <source>
        <dbReference type="ARBA" id="ARBA00022967"/>
    </source>
</evidence>
<keyword evidence="4 10" id="KW-0479">Metal-binding</keyword>
<feature type="compositionally biased region" description="Basic and acidic residues" evidence="11">
    <location>
        <begin position="17"/>
        <end position="37"/>
    </location>
</feature>
<evidence type="ECO:0000313" key="13">
    <source>
        <dbReference type="EMBL" id="MDC7689982.1"/>
    </source>
</evidence>
<dbReference type="SFLD" id="SFLDG00002">
    <property type="entry name" value="C1.7:_P-type_atpase_like"/>
    <property type="match status" value="1"/>
</dbReference>
<keyword evidence="7 10" id="KW-0472">Membrane</keyword>
<keyword evidence="10" id="KW-1003">Cell membrane</keyword>
<dbReference type="InterPro" id="IPR044492">
    <property type="entry name" value="P_typ_ATPase_HD_dom"/>
</dbReference>
<feature type="domain" description="P-type ATPase A" evidence="12">
    <location>
        <begin position="236"/>
        <end position="335"/>
    </location>
</feature>
<evidence type="ECO:0000256" key="1">
    <source>
        <dbReference type="ARBA" id="ARBA00004370"/>
    </source>
</evidence>
<keyword evidence="14" id="KW-1185">Reference proteome</keyword>
<dbReference type="InterPro" id="IPR018303">
    <property type="entry name" value="ATPase_P-typ_P_site"/>
</dbReference>
<dbReference type="SUPFAM" id="SSF56784">
    <property type="entry name" value="HAD-like"/>
    <property type="match status" value="1"/>
</dbReference>
<evidence type="ECO:0000256" key="2">
    <source>
        <dbReference type="ARBA" id="ARBA00006024"/>
    </source>
</evidence>
<dbReference type="Pfam" id="PF00122">
    <property type="entry name" value="E1-E2_ATPase"/>
    <property type="match status" value="1"/>
</dbReference>
<comment type="catalytic activity">
    <reaction evidence="9">
        <text>Zn(2+)(in) + ATP + H2O = Zn(2+)(out) + ADP + phosphate + H(+)</text>
        <dbReference type="Rhea" id="RHEA:20621"/>
        <dbReference type="ChEBI" id="CHEBI:15377"/>
        <dbReference type="ChEBI" id="CHEBI:15378"/>
        <dbReference type="ChEBI" id="CHEBI:29105"/>
        <dbReference type="ChEBI" id="CHEBI:30616"/>
        <dbReference type="ChEBI" id="CHEBI:43474"/>
        <dbReference type="ChEBI" id="CHEBI:456216"/>
        <dbReference type="EC" id="7.2.2.12"/>
    </reaction>
</comment>
<dbReference type="NCBIfam" id="TIGR01494">
    <property type="entry name" value="ATPase_P-type"/>
    <property type="match status" value="2"/>
</dbReference>
<evidence type="ECO:0000259" key="12">
    <source>
        <dbReference type="Pfam" id="PF00122"/>
    </source>
</evidence>
<evidence type="ECO:0000256" key="9">
    <source>
        <dbReference type="ARBA" id="ARBA00047308"/>
    </source>
</evidence>
<keyword evidence="5" id="KW-1278">Translocase</keyword>
<evidence type="ECO:0000313" key="14">
    <source>
        <dbReference type="Proteomes" id="UP001221566"/>
    </source>
</evidence>
<dbReference type="InterPro" id="IPR023214">
    <property type="entry name" value="HAD_sf"/>
</dbReference>
<dbReference type="EMBL" id="JAQQKY010000001">
    <property type="protein sequence ID" value="MDC7689982.1"/>
    <property type="molecule type" value="Genomic_DNA"/>
</dbReference>
<dbReference type="SFLD" id="SFLDF00027">
    <property type="entry name" value="p-type_atpase"/>
    <property type="match status" value="1"/>
</dbReference>
<dbReference type="NCBIfam" id="TIGR01525">
    <property type="entry name" value="ATPase-IB_hvy"/>
    <property type="match status" value="1"/>
</dbReference>
<gene>
    <name evidence="13" type="ORF">PQU93_04205</name>
</gene>
<dbReference type="PROSITE" id="PS00154">
    <property type="entry name" value="ATPASE_E1_E2"/>
    <property type="match status" value="1"/>
</dbReference>
<dbReference type="PRINTS" id="PR00119">
    <property type="entry name" value="CATATPASE"/>
</dbReference>
<dbReference type="SUPFAM" id="SSF81665">
    <property type="entry name" value="Calcium ATPase, transmembrane domain M"/>
    <property type="match status" value="1"/>
</dbReference>
<keyword evidence="3 10" id="KW-0812">Transmembrane</keyword>
<evidence type="ECO:0000256" key="10">
    <source>
        <dbReference type="RuleBase" id="RU362081"/>
    </source>
</evidence>
<evidence type="ECO:0000256" key="3">
    <source>
        <dbReference type="ARBA" id="ARBA00022692"/>
    </source>
</evidence>
<evidence type="ECO:0000256" key="7">
    <source>
        <dbReference type="ARBA" id="ARBA00023136"/>
    </source>
</evidence>
<keyword evidence="6 10" id="KW-1133">Transmembrane helix</keyword>
<comment type="similarity">
    <text evidence="2 10">Belongs to the cation transport ATPase (P-type) (TC 3.A.3) family. Type IB subfamily.</text>
</comment>
<dbReference type="SUPFAM" id="SSF81653">
    <property type="entry name" value="Calcium ATPase, transduction domain A"/>
    <property type="match status" value="1"/>
</dbReference>
<dbReference type="InterPro" id="IPR001757">
    <property type="entry name" value="P_typ_ATPase"/>
</dbReference>